<comment type="caution">
    <text evidence="1">The sequence shown here is derived from an EMBL/GenBank/DDBJ whole genome shotgun (WGS) entry which is preliminary data.</text>
</comment>
<dbReference type="OrthoDB" id="411823at2759"/>
<keyword evidence="2" id="KW-1185">Reference proteome</keyword>
<evidence type="ECO:0000313" key="1">
    <source>
        <dbReference type="EMBL" id="GBP08427.1"/>
    </source>
</evidence>
<proteinExistence type="predicted"/>
<organism evidence="1 2">
    <name type="scientific">Eumeta variegata</name>
    <name type="common">Bagworm moth</name>
    <name type="synonym">Eumeta japonica</name>
    <dbReference type="NCBI Taxonomy" id="151549"/>
    <lineage>
        <taxon>Eukaryota</taxon>
        <taxon>Metazoa</taxon>
        <taxon>Ecdysozoa</taxon>
        <taxon>Arthropoda</taxon>
        <taxon>Hexapoda</taxon>
        <taxon>Insecta</taxon>
        <taxon>Pterygota</taxon>
        <taxon>Neoptera</taxon>
        <taxon>Endopterygota</taxon>
        <taxon>Lepidoptera</taxon>
        <taxon>Glossata</taxon>
        <taxon>Ditrysia</taxon>
        <taxon>Tineoidea</taxon>
        <taxon>Psychidae</taxon>
        <taxon>Oiketicinae</taxon>
        <taxon>Eumeta</taxon>
    </lineage>
</organism>
<reference evidence="1 2" key="1">
    <citation type="journal article" date="2019" name="Commun. Biol.">
        <title>The bagworm genome reveals a unique fibroin gene that provides high tensile strength.</title>
        <authorList>
            <person name="Kono N."/>
            <person name="Nakamura H."/>
            <person name="Ohtoshi R."/>
            <person name="Tomita M."/>
            <person name="Numata K."/>
            <person name="Arakawa K."/>
        </authorList>
    </citation>
    <scope>NUCLEOTIDE SEQUENCE [LARGE SCALE GENOMIC DNA]</scope>
</reference>
<sequence length="100" mass="11453">MPREARVRLPHASVPEWNEYRVLGQIKMTSQVAQTLTGHRGFVQYLFRFKLRDSPYCACDPAKFQNVLYVFKDCDVFQQERVALGTGTDVRIVDGTSGKI</sequence>
<gene>
    <name evidence="1" type="ORF">EVAR_77130_1</name>
</gene>
<protein>
    <submittedName>
        <fullName evidence="1">Uncharacterized protein</fullName>
    </submittedName>
</protein>
<evidence type="ECO:0000313" key="2">
    <source>
        <dbReference type="Proteomes" id="UP000299102"/>
    </source>
</evidence>
<accession>A0A4C1T4N7</accession>
<dbReference type="AlphaFoldDB" id="A0A4C1T4N7"/>
<name>A0A4C1T4N7_EUMVA</name>
<dbReference type="EMBL" id="BGZK01000031">
    <property type="protein sequence ID" value="GBP08427.1"/>
    <property type="molecule type" value="Genomic_DNA"/>
</dbReference>
<dbReference type="Proteomes" id="UP000299102">
    <property type="component" value="Unassembled WGS sequence"/>
</dbReference>